<feature type="region of interest" description="Disordered" evidence="5">
    <location>
        <begin position="254"/>
        <end position="287"/>
    </location>
</feature>
<keyword evidence="2 4" id="KW-0728">SH3 domain</keyword>
<dbReference type="Pfam" id="PF14604">
    <property type="entry name" value="SH3_9"/>
    <property type="match status" value="1"/>
</dbReference>
<gene>
    <name evidence="8" type="ORF">PEVE_00018623</name>
</gene>
<feature type="region of interest" description="Disordered" evidence="5">
    <location>
        <begin position="315"/>
        <end position="414"/>
    </location>
</feature>
<dbReference type="SUPFAM" id="SSF103657">
    <property type="entry name" value="BAR/IMD domain-like"/>
    <property type="match status" value="1"/>
</dbReference>
<keyword evidence="9" id="KW-1185">Reference proteome</keyword>
<dbReference type="InterPro" id="IPR004148">
    <property type="entry name" value="BAR_dom"/>
</dbReference>
<feature type="compositionally biased region" description="Pro residues" evidence="5">
    <location>
        <begin position="348"/>
        <end position="359"/>
    </location>
</feature>
<dbReference type="PRINTS" id="PR01251">
    <property type="entry name" value="AMPHIPHYSIN"/>
</dbReference>
<dbReference type="EMBL" id="CALNXI010002520">
    <property type="protein sequence ID" value="CAH3188530.1"/>
    <property type="molecule type" value="Genomic_DNA"/>
</dbReference>
<evidence type="ECO:0000256" key="3">
    <source>
        <dbReference type="ARBA" id="ARBA00022490"/>
    </source>
</evidence>
<dbReference type="PRINTS" id="PR00452">
    <property type="entry name" value="SH3DOMAIN"/>
</dbReference>
<feature type="compositionally biased region" description="Low complexity" evidence="5">
    <location>
        <begin position="379"/>
        <end position="398"/>
    </location>
</feature>
<dbReference type="InterPro" id="IPR001452">
    <property type="entry name" value="SH3_domain"/>
</dbReference>
<evidence type="ECO:0000256" key="4">
    <source>
        <dbReference type="PROSITE-ProRule" id="PRU00192"/>
    </source>
</evidence>
<dbReference type="PANTHER" id="PTHR46514">
    <property type="entry name" value="AMPHIPHYSIN"/>
    <property type="match status" value="1"/>
</dbReference>
<dbReference type="CDD" id="cd11790">
    <property type="entry name" value="SH3_Amphiphysin"/>
    <property type="match status" value="1"/>
</dbReference>
<sequence length="478" mass="53475">MADKGDKGAEKSFLARTASITTKRAKRAQEKVMQKLGKANETKDLTFDEFVTNFNKQQSAAQRLHKELKNYYACIRAMLVANDAFGEAVKEVYEPDWPGRDKLIQYLEELHNQWHELEEKLHDEVIVPLTAYQSQFPDIKARINKRGRKLVDYDRYRHNLETLKAKGKTADLKKLTQAEEEYNEAKSVYTKLHAELYEELPALFDSRIGYYVSSFQSIFTAEGVFHREAARTKTQMNDLMDGLIHDMSTGIYTTKRPYPVQSENQVSDSDDTDAQTTSSHPESGDAIVCNDEAVILETNDDGTVNQIEGKAAVGADATNPFLQSDQDEADTVGGETVTSQESQEKPKPVPAARPPPPQVKPERPAVPNLPVSRQQPQAEGTESKGSPSSEESPPTSMPQAEGEKQETTTAEIPGVQYKVRAAYKYVAEDDDELSFEKGEIINVVEFDDPEEQDEGWLMGILELSGIKGVFPANFTKPI</sequence>
<protein>
    <recommendedName>
        <fullName evidence="10">Amphiphysin</fullName>
    </recommendedName>
</protein>
<name>A0ABN8SC31_9CNID</name>
<feature type="domain" description="SH3" evidence="6">
    <location>
        <begin position="414"/>
        <end position="478"/>
    </location>
</feature>
<evidence type="ECO:0000259" key="6">
    <source>
        <dbReference type="PROSITE" id="PS50002"/>
    </source>
</evidence>
<evidence type="ECO:0000313" key="8">
    <source>
        <dbReference type="EMBL" id="CAH3188530.1"/>
    </source>
</evidence>
<evidence type="ECO:0000256" key="1">
    <source>
        <dbReference type="ARBA" id="ARBA00004496"/>
    </source>
</evidence>
<dbReference type="InterPro" id="IPR003005">
    <property type="entry name" value="Amphiphysin"/>
</dbReference>
<dbReference type="PROSITE" id="PS50002">
    <property type="entry name" value="SH3"/>
    <property type="match status" value="1"/>
</dbReference>
<reference evidence="8 9" key="1">
    <citation type="submission" date="2022-05" db="EMBL/GenBank/DDBJ databases">
        <authorList>
            <consortium name="Genoscope - CEA"/>
            <person name="William W."/>
        </authorList>
    </citation>
    <scope>NUCLEOTIDE SEQUENCE [LARGE SCALE GENOMIC DNA]</scope>
</reference>
<dbReference type="SMART" id="SM00326">
    <property type="entry name" value="SH3"/>
    <property type="match status" value="1"/>
</dbReference>
<comment type="caution">
    <text evidence="8">The sequence shown here is derived from an EMBL/GenBank/DDBJ whole genome shotgun (WGS) entry which is preliminary data.</text>
</comment>
<dbReference type="SUPFAM" id="SSF50044">
    <property type="entry name" value="SH3-domain"/>
    <property type="match status" value="1"/>
</dbReference>
<dbReference type="Gene3D" id="2.30.30.40">
    <property type="entry name" value="SH3 Domains"/>
    <property type="match status" value="1"/>
</dbReference>
<comment type="subcellular location">
    <subcellularLocation>
        <location evidence="1">Cytoplasm</location>
    </subcellularLocation>
</comment>
<dbReference type="Proteomes" id="UP001159427">
    <property type="component" value="Unassembled WGS sequence"/>
</dbReference>
<dbReference type="InterPro" id="IPR027267">
    <property type="entry name" value="AH/BAR_dom_sf"/>
</dbReference>
<dbReference type="PANTHER" id="PTHR46514:SF3">
    <property type="entry name" value="AMPHIPHYSIN"/>
    <property type="match status" value="1"/>
</dbReference>
<evidence type="ECO:0000256" key="5">
    <source>
        <dbReference type="SAM" id="MobiDB-lite"/>
    </source>
</evidence>
<evidence type="ECO:0008006" key="10">
    <source>
        <dbReference type="Google" id="ProtNLM"/>
    </source>
</evidence>
<dbReference type="InterPro" id="IPR036028">
    <property type="entry name" value="SH3-like_dom_sf"/>
</dbReference>
<feature type="domain" description="BAR" evidence="7">
    <location>
        <begin position="32"/>
        <end position="249"/>
    </location>
</feature>
<dbReference type="SMART" id="SM00721">
    <property type="entry name" value="BAR"/>
    <property type="match status" value="1"/>
</dbReference>
<accession>A0ABN8SC31</accession>
<evidence type="ECO:0000256" key="2">
    <source>
        <dbReference type="ARBA" id="ARBA00022443"/>
    </source>
</evidence>
<keyword evidence="3" id="KW-0963">Cytoplasm</keyword>
<proteinExistence type="predicted"/>
<evidence type="ECO:0000259" key="7">
    <source>
        <dbReference type="PROSITE" id="PS51021"/>
    </source>
</evidence>
<dbReference type="PROSITE" id="PS51021">
    <property type="entry name" value="BAR"/>
    <property type="match status" value="1"/>
</dbReference>
<dbReference type="Pfam" id="PF03114">
    <property type="entry name" value="BAR"/>
    <property type="match status" value="1"/>
</dbReference>
<dbReference type="CDD" id="cd07588">
    <property type="entry name" value="BAR_Amphiphysin"/>
    <property type="match status" value="1"/>
</dbReference>
<evidence type="ECO:0000313" key="9">
    <source>
        <dbReference type="Proteomes" id="UP001159427"/>
    </source>
</evidence>
<dbReference type="Gene3D" id="1.20.1270.60">
    <property type="entry name" value="Arfaptin homology (AH) domain/BAR domain"/>
    <property type="match status" value="1"/>
</dbReference>
<organism evidence="8 9">
    <name type="scientific">Porites evermanni</name>
    <dbReference type="NCBI Taxonomy" id="104178"/>
    <lineage>
        <taxon>Eukaryota</taxon>
        <taxon>Metazoa</taxon>
        <taxon>Cnidaria</taxon>
        <taxon>Anthozoa</taxon>
        <taxon>Hexacorallia</taxon>
        <taxon>Scleractinia</taxon>
        <taxon>Fungiina</taxon>
        <taxon>Poritidae</taxon>
        <taxon>Porites</taxon>
    </lineage>
</organism>